<gene>
    <name evidence="5" type="primary">LOC104751847</name>
</gene>
<evidence type="ECO:0000313" key="4">
    <source>
        <dbReference type="Proteomes" id="UP000694864"/>
    </source>
</evidence>
<keyword evidence="2" id="KW-0611">Plant defense</keyword>
<evidence type="ECO:0000256" key="1">
    <source>
        <dbReference type="ARBA" id="ARBA00011021"/>
    </source>
</evidence>
<reference evidence="4" key="1">
    <citation type="journal article" date="2014" name="Nat. Commun.">
        <title>The emerging biofuel crop Camelina sativa retains a highly undifferentiated hexaploid genome structure.</title>
        <authorList>
            <person name="Kagale S."/>
            <person name="Koh C."/>
            <person name="Nixon J."/>
            <person name="Bollina V."/>
            <person name="Clarke W.E."/>
            <person name="Tuteja R."/>
            <person name="Spillane C."/>
            <person name="Robinson S.J."/>
            <person name="Links M.G."/>
            <person name="Clarke C."/>
            <person name="Higgins E.E."/>
            <person name="Huebert T."/>
            <person name="Sharpe A.G."/>
            <person name="Parkin I.A."/>
        </authorList>
    </citation>
    <scope>NUCLEOTIDE SEQUENCE [LARGE SCALE GENOMIC DNA]</scope>
    <source>
        <strain evidence="4">cv. DH55</strain>
    </source>
</reference>
<protein>
    <submittedName>
        <fullName evidence="5">Elicitor peptide 6-like</fullName>
    </submittedName>
</protein>
<dbReference type="GeneID" id="104751847"/>
<dbReference type="InterPro" id="IPR035176">
    <property type="entry name" value="PEP"/>
</dbReference>
<organism evidence="4 5">
    <name type="scientific">Camelina sativa</name>
    <name type="common">False flax</name>
    <name type="synonym">Myagrum sativum</name>
    <dbReference type="NCBI Taxonomy" id="90675"/>
    <lineage>
        <taxon>Eukaryota</taxon>
        <taxon>Viridiplantae</taxon>
        <taxon>Streptophyta</taxon>
        <taxon>Embryophyta</taxon>
        <taxon>Tracheophyta</taxon>
        <taxon>Spermatophyta</taxon>
        <taxon>Magnoliopsida</taxon>
        <taxon>eudicotyledons</taxon>
        <taxon>Gunneridae</taxon>
        <taxon>Pentapetalae</taxon>
        <taxon>rosids</taxon>
        <taxon>malvids</taxon>
        <taxon>Brassicales</taxon>
        <taxon>Brassicaceae</taxon>
        <taxon>Camelineae</taxon>
        <taxon>Camelina</taxon>
    </lineage>
</organism>
<accession>A0ABM0WK17</accession>
<feature type="region of interest" description="Disordered" evidence="3">
    <location>
        <begin position="1"/>
        <end position="20"/>
    </location>
</feature>
<evidence type="ECO:0000256" key="3">
    <source>
        <dbReference type="SAM" id="MobiDB-lite"/>
    </source>
</evidence>
<feature type="compositionally biased region" description="Basic and acidic residues" evidence="3">
    <location>
        <begin position="1"/>
        <end position="15"/>
    </location>
</feature>
<dbReference type="RefSeq" id="XP_010472195.1">
    <property type="nucleotide sequence ID" value="XM_010473893.2"/>
</dbReference>
<sequence>MEVNGEEERRSRSEDEEKEDYYSLLNFPCSTCHKVVQAILKCLGLDSSSIPPHSSSSSSSSPSLVEEEDTGTDELVEETGFMARITGVLRRRPRPPYSSGRPGQNN</sequence>
<name>A0ABM0WK17_CAMSA</name>
<feature type="compositionally biased region" description="Acidic residues" evidence="3">
    <location>
        <begin position="65"/>
        <end position="77"/>
    </location>
</feature>
<evidence type="ECO:0000313" key="5">
    <source>
        <dbReference type="RefSeq" id="XP_010472195.1"/>
    </source>
</evidence>
<feature type="compositionally biased region" description="Low complexity" evidence="3">
    <location>
        <begin position="47"/>
        <end position="63"/>
    </location>
</feature>
<evidence type="ECO:0000256" key="2">
    <source>
        <dbReference type="ARBA" id="ARBA00022821"/>
    </source>
</evidence>
<dbReference type="Pfam" id="PF17232">
    <property type="entry name" value="Pep1_7"/>
    <property type="match status" value="1"/>
</dbReference>
<reference evidence="5" key="2">
    <citation type="submission" date="2025-08" db="UniProtKB">
        <authorList>
            <consortium name="RefSeq"/>
        </authorList>
    </citation>
    <scope>IDENTIFICATION</scope>
    <source>
        <tissue evidence="5">Leaf</tissue>
    </source>
</reference>
<dbReference type="Proteomes" id="UP000694864">
    <property type="component" value="Chromosome 16"/>
</dbReference>
<feature type="compositionally biased region" description="Low complexity" evidence="3">
    <location>
        <begin position="97"/>
        <end position="106"/>
    </location>
</feature>
<comment type="similarity">
    <text evidence="1">Belongs to the brassicaceae elicitor peptide family.</text>
</comment>
<keyword evidence="4" id="KW-1185">Reference proteome</keyword>
<proteinExistence type="inferred from homology"/>
<feature type="region of interest" description="Disordered" evidence="3">
    <location>
        <begin position="47"/>
        <end position="106"/>
    </location>
</feature>